<name>X1UX71_9ZZZZ</name>
<evidence type="ECO:0000313" key="1">
    <source>
        <dbReference type="EMBL" id="GAJ22064.1"/>
    </source>
</evidence>
<sequence>VFFTDEGYVYESLETGKRVNWAKMIDASTENQKVRKIKD</sequence>
<gene>
    <name evidence="1" type="ORF">S12H4_62855</name>
</gene>
<reference evidence="1" key="1">
    <citation type="journal article" date="2014" name="Front. Microbiol.">
        <title>High frequency of phylogenetically diverse reductive dehalogenase-homologous genes in deep subseafloor sedimentary metagenomes.</title>
        <authorList>
            <person name="Kawai M."/>
            <person name="Futagami T."/>
            <person name="Toyoda A."/>
            <person name="Takaki Y."/>
            <person name="Nishi S."/>
            <person name="Hori S."/>
            <person name="Arai W."/>
            <person name="Tsubouchi T."/>
            <person name="Morono Y."/>
            <person name="Uchiyama I."/>
            <person name="Ito T."/>
            <person name="Fujiyama A."/>
            <person name="Inagaki F."/>
            <person name="Takami H."/>
        </authorList>
    </citation>
    <scope>NUCLEOTIDE SEQUENCE</scope>
    <source>
        <strain evidence="1">Expedition CK06-06</strain>
    </source>
</reference>
<dbReference type="AlphaFoldDB" id="X1UX71"/>
<dbReference type="EMBL" id="BARW01042395">
    <property type="protein sequence ID" value="GAJ22064.1"/>
    <property type="molecule type" value="Genomic_DNA"/>
</dbReference>
<feature type="non-terminal residue" evidence="1">
    <location>
        <position position="1"/>
    </location>
</feature>
<accession>X1UX71</accession>
<proteinExistence type="predicted"/>
<comment type="caution">
    <text evidence="1">The sequence shown here is derived from an EMBL/GenBank/DDBJ whole genome shotgun (WGS) entry which is preliminary data.</text>
</comment>
<protein>
    <submittedName>
        <fullName evidence="1">Uncharacterized protein</fullName>
    </submittedName>
</protein>
<organism evidence="1">
    <name type="scientific">marine sediment metagenome</name>
    <dbReference type="NCBI Taxonomy" id="412755"/>
    <lineage>
        <taxon>unclassified sequences</taxon>
        <taxon>metagenomes</taxon>
        <taxon>ecological metagenomes</taxon>
    </lineage>
</organism>